<gene>
    <name evidence="1" type="ORF">A2W54_03020</name>
</gene>
<protein>
    <submittedName>
        <fullName evidence="1">Uncharacterized protein</fullName>
    </submittedName>
</protein>
<evidence type="ECO:0000313" key="2">
    <source>
        <dbReference type="Proteomes" id="UP000178425"/>
    </source>
</evidence>
<organism evidence="1 2">
    <name type="scientific">Candidatus Giovannonibacteria bacterium RIFCSPHIGHO2_02_43_13</name>
    <dbReference type="NCBI Taxonomy" id="1798330"/>
    <lineage>
        <taxon>Bacteria</taxon>
        <taxon>Candidatus Giovannoniibacteriota</taxon>
    </lineage>
</organism>
<evidence type="ECO:0000313" key="1">
    <source>
        <dbReference type="EMBL" id="OGF78738.1"/>
    </source>
</evidence>
<sequence>MEAPGRWYISENVGLDAKTQDGNVLWSAAYYHKYDHVETLGEGGDFPVSVLASFVIEKFRKPLNLHWSIM</sequence>
<dbReference type="Proteomes" id="UP000178425">
    <property type="component" value="Unassembled WGS sequence"/>
</dbReference>
<accession>A0A1F5WSW7</accession>
<name>A0A1F5WSW7_9BACT</name>
<dbReference type="AlphaFoldDB" id="A0A1F5WSW7"/>
<proteinExistence type="predicted"/>
<comment type="caution">
    <text evidence="1">The sequence shown here is derived from an EMBL/GenBank/DDBJ whole genome shotgun (WGS) entry which is preliminary data.</text>
</comment>
<reference evidence="1 2" key="1">
    <citation type="journal article" date="2016" name="Nat. Commun.">
        <title>Thousands of microbial genomes shed light on interconnected biogeochemical processes in an aquifer system.</title>
        <authorList>
            <person name="Anantharaman K."/>
            <person name="Brown C.T."/>
            <person name="Hug L.A."/>
            <person name="Sharon I."/>
            <person name="Castelle C.J."/>
            <person name="Probst A.J."/>
            <person name="Thomas B.C."/>
            <person name="Singh A."/>
            <person name="Wilkins M.J."/>
            <person name="Karaoz U."/>
            <person name="Brodie E.L."/>
            <person name="Williams K.H."/>
            <person name="Hubbard S.S."/>
            <person name="Banfield J.F."/>
        </authorList>
    </citation>
    <scope>NUCLEOTIDE SEQUENCE [LARGE SCALE GENOMIC DNA]</scope>
</reference>
<dbReference type="EMBL" id="MFHI01000020">
    <property type="protein sequence ID" value="OGF78738.1"/>
    <property type="molecule type" value="Genomic_DNA"/>
</dbReference>